<dbReference type="SMART" id="SM00220">
    <property type="entry name" value="S_TKc"/>
    <property type="match status" value="1"/>
</dbReference>
<dbReference type="PANTHER" id="PTHR48053:SF151">
    <property type="entry name" value="OS02G0216000 PROTEIN"/>
    <property type="match status" value="1"/>
</dbReference>
<dbReference type="Pfam" id="PF00069">
    <property type="entry name" value="Pkinase"/>
    <property type="match status" value="1"/>
</dbReference>
<dbReference type="CDD" id="cd14066">
    <property type="entry name" value="STKc_IRAK"/>
    <property type="match status" value="1"/>
</dbReference>
<dbReference type="GO" id="GO:0004674">
    <property type="term" value="F:protein serine/threonine kinase activity"/>
    <property type="evidence" value="ECO:0007669"/>
    <property type="project" value="UniProtKB-KW"/>
</dbReference>
<dbReference type="FunFam" id="3.80.10.10:FF:000041">
    <property type="entry name" value="LRR receptor-like serine/threonine-protein kinase ERECTA"/>
    <property type="match status" value="1"/>
</dbReference>
<dbReference type="InterPro" id="IPR032675">
    <property type="entry name" value="LRR_dom_sf"/>
</dbReference>
<dbReference type="GO" id="GO:0005886">
    <property type="term" value="C:plasma membrane"/>
    <property type="evidence" value="ECO:0007669"/>
    <property type="project" value="UniProtKB-SubCell"/>
</dbReference>
<keyword evidence="5" id="KW-1003">Cell membrane</keyword>
<keyword evidence="14 25" id="KW-0418">Kinase</keyword>
<proteinExistence type="inferred from homology"/>
<dbReference type="AlphaFoldDB" id="A0A2Z7BIU6"/>
<evidence type="ECO:0000256" key="14">
    <source>
        <dbReference type="ARBA" id="ARBA00022777"/>
    </source>
</evidence>
<protein>
    <recommendedName>
        <fullName evidence="4">non-specific serine/threonine protein kinase</fullName>
        <ecNumber evidence="4">2.7.11.1</ecNumber>
    </recommendedName>
</protein>
<evidence type="ECO:0000256" key="16">
    <source>
        <dbReference type="ARBA" id="ARBA00022989"/>
    </source>
</evidence>
<dbReference type="OrthoDB" id="4062651at2759"/>
<evidence type="ECO:0000256" key="17">
    <source>
        <dbReference type="ARBA" id="ARBA00023136"/>
    </source>
</evidence>
<dbReference type="Gene3D" id="3.80.10.10">
    <property type="entry name" value="Ribonuclease Inhibitor"/>
    <property type="match status" value="5"/>
</dbReference>
<dbReference type="Proteomes" id="UP000250235">
    <property type="component" value="Unassembled WGS sequence"/>
</dbReference>
<dbReference type="PRINTS" id="PR00019">
    <property type="entry name" value="LEURICHRPT"/>
</dbReference>
<dbReference type="FunFam" id="1.10.510.10:FF:000358">
    <property type="entry name" value="Putative leucine-rich repeat receptor-like serine/threonine-protein kinase"/>
    <property type="match status" value="1"/>
</dbReference>
<evidence type="ECO:0000256" key="8">
    <source>
        <dbReference type="ARBA" id="ARBA00022614"/>
    </source>
</evidence>
<accession>A0A2Z7BIU6</accession>
<feature type="domain" description="Protein kinase" evidence="24">
    <location>
        <begin position="652"/>
        <end position="953"/>
    </location>
</feature>
<keyword evidence="15 22" id="KW-0067">ATP-binding</keyword>
<evidence type="ECO:0000256" key="23">
    <source>
        <dbReference type="SAM" id="Phobius"/>
    </source>
</evidence>
<evidence type="ECO:0000313" key="26">
    <source>
        <dbReference type="Proteomes" id="UP000250235"/>
    </source>
</evidence>
<keyword evidence="13 22" id="KW-0547">Nucleotide-binding</keyword>
<dbReference type="Pfam" id="PF13516">
    <property type="entry name" value="LRR_6"/>
    <property type="match status" value="1"/>
</dbReference>
<keyword evidence="11" id="KW-0732">Signal</keyword>
<comment type="similarity">
    <text evidence="3">Belongs to the protein kinase superfamily. Ser/Thr protein kinase family.</text>
</comment>
<evidence type="ECO:0000256" key="12">
    <source>
        <dbReference type="ARBA" id="ARBA00022737"/>
    </source>
</evidence>
<evidence type="ECO:0000256" key="3">
    <source>
        <dbReference type="ARBA" id="ARBA00008684"/>
    </source>
</evidence>
<evidence type="ECO:0000256" key="11">
    <source>
        <dbReference type="ARBA" id="ARBA00022729"/>
    </source>
</evidence>
<evidence type="ECO:0000256" key="6">
    <source>
        <dbReference type="ARBA" id="ARBA00022527"/>
    </source>
</evidence>
<comment type="subcellular location">
    <subcellularLocation>
        <location evidence="1">Cell membrane</location>
        <topology evidence="1">Single-pass membrane protein</topology>
    </subcellularLocation>
    <subcellularLocation>
        <location evidence="2">Membrane</location>
        <topology evidence="2">Single-pass type I membrane protein</topology>
    </subcellularLocation>
</comment>
<dbReference type="GO" id="GO:0006952">
    <property type="term" value="P:defense response"/>
    <property type="evidence" value="ECO:0007669"/>
    <property type="project" value="UniProtKB-ARBA"/>
</dbReference>
<dbReference type="PROSITE" id="PS00107">
    <property type="entry name" value="PROTEIN_KINASE_ATP"/>
    <property type="match status" value="1"/>
</dbReference>
<reference evidence="25 26" key="1">
    <citation type="journal article" date="2015" name="Proc. Natl. Acad. Sci. U.S.A.">
        <title>The resurrection genome of Boea hygrometrica: A blueprint for survival of dehydration.</title>
        <authorList>
            <person name="Xiao L."/>
            <person name="Yang G."/>
            <person name="Zhang L."/>
            <person name="Yang X."/>
            <person name="Zhao S."/>
            <person name="Ji Z."/>
            <person name="Zhou Q."/>
            <person name="Hu M."/>
            <person name="Wang Y."/>
            <person name="Chen M."/>
            <person name="Xu Y."/>
            <person name="Jin H."/>
            <person name="Xiao X."/>
            <person name="Hu G."/>
            <person name="Bao F."/>
            <person name="Hu Y."/>
            <person name="Wan P."/>
            <person name="Li L."/>
            <person name="Deng X."/>
            <person name="Kuang T."/>
            <person name="Xiang C."/>
            <person name="Zhu J.K."/>
            <person name="Oliver M.J."/>
            <person name="He Y."/>
        </authorList>
    </citation>
    <scope>NUCLEOTIDE SEQUENCE [LARGE SCALE GENOMIC DNA]</scope>
    <source>
        <strain evidence="26">cv. XS01</strain>
    </source>
</reference>
<dbReference type="GO" id="GO:0051707">
    <property type="term" value="P:response to other organism"/>
    <property type="evidence" value="ECO:0007669"/>
    <property type="project" value="UniProtKB-ARBA"/>
</dbReference>
<evidence type="ECO:0000256" key="15">
    <source>
        <dbReference type="ARBA" id="ARBA00022840"/>
    </source>
</evidence>
<keyword evidence="17 23" id="KW-0472">Membrane</keyword>
<gene>
    <name evidence="25" type="ORF">F511_04212</name>
</gene>
<keyword evidence="6" id="KW-0723">Serine/threonine-protein kinase</keyword>
<evidence type="ECO:0000256" key="2">
    <source>
        <dbReference type="ARBA" id="ARBA00004479"/>
    </source>
</evidence>
<dbReference type="InterPro" id="IPR003591">
    <property type="entry name" value="Leu-rich_rpt_typical-subtyp"/>
</dbReference>
<dbReference type="Pfam" id="PF13855">
    <property type="entry name" value="LRR_8"/>
    <property type="match status" value="2"/>
</dbReference>
<evidence type="ECO:0000256" key="20">
    <source>
        <dbReference type="ARBA" id="ARBA00047899"/>
    </source>
</evidence>
<keyword evidence="9" id="KW-0808">Transferase</keyword>
<dbReference type="SUPFAM" id="SSF56112">
    <property type="entry name" value="Protein kinase-like (PK-like)"/>
    <property type="match status" value="1"/>
</dbReference>
<organism evidence="25 26">
    <name type="scientific">Dorcoceras hygrometricum</name>
    <dbReference type="NCBI Taxonomy" id="472368"/>
    <lineage>
        <taxon>Eukaryota</taxon>
        <taxon>Viridiplantae</taxon>
        <taxon>Streptophyta</taxon>
        <taxon>Embryophyta</taxon>
        <taxon>Tracheophyta</taxon>
        <taxon>Spermatophyta</taxon>
        <taxon>Magnoliopsida</taxon>
        <taxon>eudicotyledons</taxon>
        <taxon>Gunneridae</taxon>
        <taxon>Pentapetalae</taxon>
        <taxon>asterids</taxon>
        <taxon>lamiids</taxon>
        <taxon>Lamiales</taxon>
        <taxon>Gesneriaceae</taxon>
        <taxon>Didymocarpoideae</taxon>
        <taxon>Trichosporeae</taxon>
        <taxon>Loxocarpinae</taxon>
        <taxon>Dorcoceras</taxon>
    </lineage>
</organism>
<keyword evidence="12" id="KW-0677">Repeat</keyword>
<dbReference type="PROSITE" id="PS00108">
    <property type="entry name" value="PROTEIN_KINASE_ST"/>
    <property type="match status" value="1"/>
</dbReference>
<evidence type="ECO:0000256" key="1">
    <source>
        <dbReference type="ARBA" id="ARBA00004162"/>
    </source>
</evidence>
<dbReference type="SMART" id="SM00369">
    <property type="entry name" value="LRR_TYP"/>
    <property type="match status" value="8"/>
</dbReference>
<keyword evidence="19" id="KW-0325">Glycoprotein</keyword>
<evidence type="ECO:0000256" key="10">
    <source>
        <dbReference type="ARBA" id="ARBA00022692"/>
    </source>
</evidence>
<dbReference type="InterPro" id="IPR013210">
    <property type="entry name" value="LRR_N_plant-typ"/>
</dbReference>
<dbReference type="Pfam" id="PF08263">
    <property type="entry name" value="LRRNT_2"/>
    <property type="match status" value="1"/>
</dbReference>
<dbReference type="FunFam" id="3.80.10.10:FF:000095">
    <property type="entry name" value="LRR receptor-like serine/threonine-protein kinase GSO1"/>
    <property type="match status" value="2"/>
</dbReference>
<dbReference type="InterPro" id="IPR008271">
    <property type="entry name" value="Ser/Thr_kinase_AS"/>
</dbReference>
<keyword evidence="7" id="KW-0597">Phosphoprotein</keyword>
<evidence type="ECO:0000256" key="4">
    <source>
        <dbReference type="ARBA" id="ARBA00012513"/>
    </source>
</evidence>
<dbReference type="Gene3D" id="1.10.510.10">
    <property type="entry name" value="Transferase(Phosphotransferase) domain 1"/>
    <property type="match status" value="1"/>
</dbReference>
<dbReference type="GO" id="GO:0005524">
    <property type="term" value="F:ATP binding"/>
    <property type="evidence" value="ECO:0007669"/>
    <property type="project" value="UniProtKB-UniRule"/>
</dbReference>
<comment type="catalytic activity">
    <reaction evidence="21">
        <text>L-seryl-[protein] + ATP = O-phospho-L-seryl-[protein] + ADP + H(+)</text>
        <dbReference type="Rhea" id="RHEA:17989"/>
        <dbReference type="Rhea" id="RHEA-COMP:9863"/>
        <dbReference type="Rhea" id="RHEA-COMP:11604"/>
        <dbReference type="ChEBI" id="CHEBI:15378"/>
        <dbReference type="ChEBI" id="CHEBI:29999"/>
        <dbReference type="ChEBI" id="CHEBI:30616"/>
        <dbReference type="ChEBI" id="CHEBI:83421"/>
        <dbReference type="ChEBI" id="CHEBI:456216"/>
        <dbReference type="EC" id="2.7.11.1"/>
    </reaction>
</comment>
<dbReference type="InterPro" id="IPR000719">
    <property type="entry name" value="Prot_kinase_dom"/>
</dbReference>
<comment type="catalytic activity">
    <reaction evidence="20">
        <text>L-threonyl-[protein] + ATP = O-phospho-L-threonyl-[protein] + ADP + H(+)</text>
        <dbReference type="Rhea" id="RHEA:46608"/>
        <dbReference type="Rhea" id="RHEA-COMP:11060"/>
        <dbReference type="Rhea" id="RHEA-COMP:11605"/>
        <dbReference type="ChEBI" id="CHEBI:15378"/>
        <dbReference type="ChEBI" id="CHEBI:30013"/>
        <dbReference type="ChEBI" id="CHEBI:30616"/>
        <dbReference type="ChEBI" id="CHEBI:61977"/>
        <dbReference type="ChEBI" id="CHEBI:456216"/>
        <dbReference type="EC" id="2.7.11.1"/>
    </reaction>
</comment>
<dbReference type="InterPro" id="IPR051716">
    <property type="entry name" value="Plant_RL_S/T_kinase"/>
</dbReference>
<dbReference type="InterPro" id="IPR011009">
    <property type="entry name" value="Kinase-like_dom_sf"/>
</dbReference>
<sequence length="964" mass="106069">MVVFHVVYSENETGILSDQAALASFMSGITDDPEHVLEGWNADSGVHVCKWSGVGCDMKGDRVIELNLSHKSLRGMISPAVFNLTRLEILDLSWNLFEGRLPSEIGALVSLREMSLSSNVLEGNIPVEVGLLKELVYLDLGSNKFVGGIPASLFCNGSSSLQYLDLSNNSLSGGIPFHSQCELRELRYLLLWSNHFVGEVPLALSNSSNIEWLDLEYNSLSGELPSKILSKMFHLKFLYLSYNHFTSPGGNADLVPFFESMVNSSDLQELDLAGNHLGGELPSIIGALSTKLVQINLDDNQISGLIPPQISNLVNLTLLNLSSNLLNGSIPSELCQTRKLERLYLSNNSLSGNIPSAFGNMPHLGLLDLSKNKLSGIIPDSFANLVQLRKLLLYENQLSGTIPPSLGKCINLEILDLSRNRISGAIPSEVAGLRSLKLYLNLSSNLLTGHIPLELSKMDMVLAIDLSLNELSGSLPSQLGSCVALECLNLSHNFLEDQIPESLGNLPYLQELDVSANLFNGEIPQSLQQSGTLKRLNFSYNNFHGVIIQNGSFLSLTADSFLGNERLCGPIKGLRKCHRRRTRPFLLALLLSSAITPIFCLIGYPLVQRAKRRRQLPISDHVKDIPDDEESRDEVKYPRISRRQLIEATGGFSSSSLIGSGTFGHVYKGILHDNTSIAVKVLHSKVAGEIITGSFKRECQVLKTTRHRNLIRIITTCSRPDFKALVLPLMGNGSLEKHLYPNHGTKHVLNLVQLVSICSDVAEGMSYLHHYSPVKVVHCDLKPSNILLDDDMRALVTDFGIARLVKGRDDYSSVDDSASCDSTEGLLCGSVGYIAPEYGMGRRASPQGDVYSFGVLLLEIMSGKRPTDVLFQQGSSLPEWIKSCYPDKLEPIIQEATKLRSTQLDMCPFDQNIWRDVVLELIELGLICTQNNPGTRPTMLDVAHEMSRLKQYLCSPSSLTSEEA</sequence>
<dbReference type="InterPro" id="IPR001611">
    <property type="entry name" value="Leu-rich_rpt"/>
</dbReference>
<keyword evidence="18 25" id="KW-0675">Receptor</keyword>
<evidence type="ECO:0000256" key="22">
    <source>
        <dbReference type="PROSITE-ProRule" id="PRU10141"/>
    </source>
</evidence>
<keyword evidence="10 23" id="KW-0812">Transmembrane</keyword>
<evidence type="ECO:0000256" key="5">
    <source>
        <dbReference type="ARBA" id="ARBA00022475"/>
    </source>
</evidence>
<dbReference type="InterPro" id="IPR017441">
    <property type="entry name" value="Protein_kinase_ATP_BS"/>
</dbReference>
<keyword evidence="26" id="KW-1185">Reference proteome</keyword>
<feature type="binding site" evidence="22">
    <location>
        <position position="680"/>
    </location>
    <ligand>
        <name>ATP</name>
        <dbReference type="ChEBI" id="CHEBI:30616"/>
    </ligand>
</feature>
<dbReference type="Gene3D" id="3.30.200.20">
    <property type="entry name" value="Phosphorylase Kinase, domain 1"/>
    <property type="match status" value="1"/>
</dbReference>
<evidence type="ECO:0000256" key="21">
    <source>
        <dbReference type="ARBA" id="ARBA00048679"/>
    </source>
</evidence>
<dbReference type="EMBL" id="KV005645">
    <property type="protein sequence ID" value="KZV33987.1"/>
    <property type="molecule type" value="Genomic_DNA"/>
</dbReference>
<keyword evidence="8" id="KW-0433">Leucine-rich repeat</keyword>
<evidence type="ECO:0000256" key="13">
    <source>
        <dbReference type="ARBA" id="ARBA00022741"/>
    </source>
</evidence>
<evidence type="ECO:0000256" key="18">
    <source>
        <dbReference type="ARBA" id="ARBA00023170"/>
    </source>
</evidence>
<dbReference type="EC" id="2.7.11.1" evidence="4"/>
<evidence type="ECO:0000259" key="24">
    <source>
        <dbReference type="PROSITE" id="PS50011"/>
    </source>
</evidence>
<feature type="transmembrane region" description="Helical" evidence="23">
    <location>
        <begin position="585"/>
        <end position="607"/>
    </location>
</feature>
<evidence type="ECO:0000313" key="25">
    <source>
        <dbReference type="EMBL" id="KZV33987.1"/>
    </source>
</evidence>
<dbReference type="PROSITE" id="PS50011">
    <property type="entry name" value="PROTEIN_KINASE_DOM"/>
    <property type="match status" value="1"/>
</dbReference>
<dbReference type="SUPFAM" id="SSF52058">
    <property type="entry name" value="L domain-like"/>
    <property type="match status" value="1"/>
</dbReference>
<dbReference type="PANTHER" id="PTHR48053">
    <property type="entry name" value="LEUCINE RICH REPEAT FAMILY PROTEIN, EXPRESSED"/>
    <property type="match status" value="1"/>
</dbReference>
<evidence type="ECO:0000256" key="9">
    <source>
        <dbReference type="ARBA" id="ARBA00022679"/>
    </source>
</evidence>
<evidence type="ECO:0000256" key="7">
    <source>
        <dbReference type="ARBA" id="ARBA00022553"/>
    </source>
</evidence>
<name>A0A2Z7BIU6_9LAMI</name>
<dbReference type="SUPFAM" id="SSF52047">
    <property type="entry name" value="RNI-like"/>
    <property type="match status" value="1"/>
</dbReference>
<keyword evidence="16 23" id="KW-1133">Transmembrane helix</keyword>
<dbReference type="Pfam" id="PF00560">
    <property type="entry name" value="LRR_1"/>
    <property type="match status" value="6"/>
</dbReference>
<evidence type="ECO:0000256" key="19">
    <source>
        <dbReference type="ARBA" id="ARBA00023180"/>
    </source>
</evidence>